<feature type="chain" id="PRO_5040233254" description="PEP-CTERM protein-sorting domain-containing protein" evidence="1">
    <location>
        <begin position="30"/>
        <end position="216"/>
    </location>
</feature>
<reference evidence="2 3" key="1">
    <citation type="submission" date="2014-02" db="EMBL/GenBank/DDBJ databases">
        <authorList>
            <person name="Genoscope - CEA"/>
        </authorList>
    </citation>
    <scope>NUCLEOTIDE SEQUENCE [LARGE SCALE GENOMIC DNA]</scope>
    <source>
        <strain evidence="2 3">PCC 8005</strain>
    </source>
</reference>
<keyword evidence="1" id="KW-0732">Signal</keyword>
<dbReference type="InterPro" id="IPR026374">
    <property type="entry name" value="Cyano_PEP"/>
</dbReference>
<evidence type="ECO:0000313" key="2">
    <source>
        <dbReference type="EMBL" id="CDM98602.1"/>
    </source>
</evidence>
<proteinExistence type="predicted"/>
<dbReference type="AlphaFoldDB" id="A0A9P1P214"/>
<organism evidence="2 3">
    <name type="scientific">Limnospira indica PCC 8005</name>
    <dbReference type="NCBI Taxonomy" id="376219"/>
    <lineage>
        <taxon>Bacteria</taxon>
        <taxon>Bacillati</taxon>
        <taxon>Cyanobacteriota</taxon>
        <taxon>Cyanophyceae</taxon>
        <taxon>Oscillatoriophycideae</taxon>
        <taxon>Oscillatoriales</taxon>
        <taxon>Sirenicapillariaceae</taxon>
        <taxon>Limnospira</taxon>
    </lineage>
</organism>
<protein>
    <recommendedName>
        <fullName evidence="4">PEP-CTERM protein-sorting domain-containing protein</fullName>
    </recommendedName>
</protein>
<evidence type="ECO:0000313" key="3">
    <source>
        <dbReference type="Proteomes" id="UP000032946"/>
    </source>
</evidence>
<accession>A0A9P1P214</accession>
<name>A0A9P1P214_9CYAN</name>
<evidence type="ECO:0000256" key="1">
    <source>
        <dbReference type="SAM" id="SignalP"/>
    </source>
</evidence>
<dbReference type="Proteomes" id="UP000032946">
    <property type="component" value="Chromosome"/>
</dbReference>
<gene>
    <name evidence="2" type="ORF">ARTHRO_61203</name>
</gene>
<dbReference type="RefSeq" id="WP_008056436.1">
    <property type="nucleotide sequence ID" value="NZ_FO818640.1"/>
</dbReference>
<keyword evidence="3" id="KW-1185">Reference proteome</keyword>
<sequence length="216" mass="23212">MKLQHQVQCATVSLSIASLSFLAAAPAQALTFSPGDRFTANSIFTVIGDNSTSLNFDFLDHAGNAGGTTGNFGIDNHTATGVFVDYTTGSGIDSRYIIRDTDFGNTNQVIDFLRFDDGLGGLSEWSMDLRSISIVSDSMFGSMRYVNIAAEALFKSDNQLRGTGGFQGLIIIDQTNNIAQFDFETTAVPEPFTILGTGLAFGIAGLLKREYDKKKS</sequence>
<dbReference type="EMBL" id="FO818640">
    <property type="protein sequence ID" value="CDM98602.1"/>
    <property type="molecule type" value="Genomic_DNA"/>
</dbReference>
<evidence type="ECO:0008006" key="4">
    <source>
        <dbReference type="Google" id="ProtNLM"/>
    </source>
</evidence>
<feature type="signal peptide" evidence="1">
    <location>
        <begin position="1"/>
        <end position="29"/>
    </location>
</feature>
<dbReference type="NCBIfam" id="TIGR04155">
    <property type="entry name" value="cyano_PEP"/>
    <property type="match status" value="1"/>
</dbReference>